<evidence type="ECO:0000256" key="5">
    <source>
        <dbReference type="ARBA" id="ARBA00022723"/>
    </source>
</evidence>
<dbReference type="Proteomes" id="UP001652660">
    <property type="component" value="Chromosome 1e"/>
</dbReference>
<sequence length="405" mass="45891">MSDFGDEQGTSSSSDEDDVLFAAGAALLFGPNAEPYGGPLQKVPCRTSALSGRHWVEEVLSGHHTRIMDATRLNVDSFMRLCQLLAECGFVPQNHQKRVTIEEALAMTLVMMSHNMRMRMIADRFNHSTETVHRNIHEVIRGLCTFAQFAITPRWQDEIHPKILNDTRFYPWFEDCVGAIDGTHIPACAPRGQQVAYTNRHGVQSQNVLAVCDHDMRFVYVYAGWEGSAHDARVLDGALTGPNHFPMPPTGKYYLVDSAYRNLPGFLPPYRGRQADVSGRRRGRFATAKELFNYRHSALRNVIERSFGVLKRRFAILRGAVPNYMMTTQINVVIACCAVHNFIRDQQPNDMYFADAEEGDLDIHGAIPPYPEIQPLHSPPEVVEQWIGMRDTLATHMFNAYRNRR</sequence>
<dbReference type="PANTHER" id="PTHR22930">
    <property type="match status" value="1"/>
</dbReference>
<dbReference type="GO" id="GO:0004518">
    <property type="term" value="F:nuclease activity"/>
    <property type="evidence" value="ECO:0007669"/>
    <property type="project" value="UniProtKB-KW"/>
</dbReference>
<gene>
    <name evidence="11" type="primary">LOC113690779</name>
</gene>
<dbReference type="GO" id="GO:0005634">
    <property type="term" value="C:nucleus"/>
    <property type="evidence" value="ECO:0007669"/>
    <property type="project" value="UniProtKB-SubCell"/>
</dbReference>
<dbReference type="GeneID" id="113690779"/>
<dbReference type="OrthoDB" id="1681765at2759"/>
<keyword evidence="6" id="KW-0378">Hydrolase</keyword>
<dbReference type="InterPro" id="IPR045249">
    <property type="entry name" value="HARBI1-like"/>
</dbReference>
<feature type="domain" description="DDE Tnp4" evidence="8">
    <location>
        <begin position="180"/>
        <end position="341"/>
    </location>
</feature>
<feature type="domain" description="DUF8040" evidence="9">
    <location>
        <begin position="47"/>
        <end position="144"/>
    </location>
</feature>
<evidence type="ECO:0000313" key="10">
    <source>
        <dbReference type="Proteomes" id="UP001652660"/>
    </source>
</evidence>
<dbReference type="GO" id="GO:0016787">
    <property type="term" value="F:hydrolase activity"/>
    <property type="evidence" value="ECO:0007669"/>
    <property type="project" value="UniProtKB-KW"/>
</dbReference>
<comment type="similarity">
    <text evidence="3">Belongs to the HARBI1 family.</text>
</comment>
<evidence type="ECO:0000256" key="7">
    <source>
        <dbReference type="ARBA" id="ARBA00023242"/>
    </source>
</evidence>
<keyword evidence="5" id="KW-0479">Metal-binding</keyword>
<keyword evidence="4" id="KW-0540">Nuclease</keyword>
<dbReference type="AlphaFoldDB" id="A0A6P6SFS1"/>
<comment type="cofactor">
    <cofactor evidence="1">
        <name>a divalent metal cation</name>
        <dbReference type="ChEBI" id="CHEBI:60240"/>
    </cofactor>
</comment>
<keyword evidence="10" id="KW-1185">Reference proteome</keyword>
<protein>
    <submittedName>
        <fullName evidence="11">Uncharacterized protein</fullName>
    </submittedName>
</protein>
<dbReference type="InterPro" id="IPR027806">
    <property type="entry name" value="HARBI1_dom"/>
</dbReference>
<dbReference type="GO" id="GO:0046872">
    <property type="term" value="F:metal ion binding"/>
    <property type="evidence" value="ECO:0007669"/>
    <property type="project" value="UniProtKB-KW"/>
</dbReference>
<evidence type="ECO:0000256" key="6">
    <source>
        <dbReference type="ARBA" id="ARBA00022801"/>
    </source>
</evidence>
<organism evidence="10 11">
    <name type="scientific">Coffea arabica</name>
    <name type="common">Arabian coffee</name>
    <dbReference type="NCBI Taxonomy" id="13443"/>
    <lineage>
        <taxon>Eukaryota</taxon>
        <taxon>Viridiplantae</taxon>
        <taxon>Streptophyta</taxon>
        <taxon>Embryophyta</taxon>
        <taxon>Tracheophyta</taxon>
        <taxon>Spermatophyta</taxon>
        <taxon>Magnoliopsida</taxon>
        <taxon>eudicotyledons</taxon>
        <taxon>Gunneridae</taxon>
        <taxon>Pentapetalae</taxon>
        <taxon>asterids</taxon>
        <taxon>lamiids</taxon>
        <taxon>Gentianales</taxon>
        <taxon>Rubiaceae</taxon>
        <taxon>Ixoroideae</taxon>
        <taxon>Gardenieae complex</taxon>
        <taxon>Bertiereae - Coffeeae clade</taxon>
        <taxon>Coffeeae</taxon>
        <taxon>Coffea</taxon>
    </lineage>
</organism>
<accession>A0A6P6SFS1</accession>
<name>A0A6P6SFS1_COFAR</name>
<dbReference type="InterPro" id="IPR058353">
    <property type="entry name" value="DUF8040"/>
</dbReference>
<comment type="subcellular location">
    <subcellularLocation>
        <location evidence="2">Nucleus</location>
    </subcellularLocation>
</comment>
<evidence type="ECO:0000256" key="3">
    <source>
        <dbReference type="ARBA" id="ARBA00006958"/>
    </source>
</evidence>
<evidence type="ECO:0000256" key="2">
    <source>
        <dbReference type="ARBA" id="ARBA00004123"/>
    </source>
</evidence>
<dbReference type="Pfam" id="PF13359">
    <property type="entry name" value="DDE_Tnp_4"/>
    <property type="match status" value="1"/>
</dbReference>
<evidence type="ECO:0000259" key="8">
    <source>
        <dbReference type="Pfam" id="PF13359"/>
    </source>
</evidence>
<dbReference type="PANTHER" id="PTHR22930:SF221">
    <property type="entry name" value="NUCLEASE HARBI1"/>
    <property type="match status" value="1"/>
</dbReference>
<evidence type="ECO:0000313" key="11">
    <source>
        <dbReference type="RefSeq" id="XP_027064646.1"/>
    </source>
</evidence>
<proteinExistence type="inferred from homology"/>
<evidence type="ECO:0000259" key="9">
    <source>
        <dbReference type="Pfam" id="PF26138"/>
    </source>
</evidence>
<reference evidence="10" key="1">
    <citation type="journal article" date="2025" name="Foods">
        <title>Unveiling the Microbial Signatures of Arabica Coffee Cherries: Insights into Ripeness Specific Diversity, Functional Traits, and Implications for Quality and Safety.</title>
        <authorList>
            <consortium name="RefSeq"/>
            <person name="Tenea G.N."/>
            <person name="Cifuentes V."/>
            <person name="Reyes P."/>
            <person name="Cevallos-Vallejos M."/>
        </authorList>
    </citation>
    <scope>NUCLEOTIDE SEQUENCE [LARGE SCALE GENOMIC DNA]</scope>
</reference>
<evidence type="ECO:0000256" key="4">
    <source>
        <dbReference type="ARBA" id="ARBA00022722"/>
    </source>
</evidence>
<dbReference type="Pfam" id="PF26138">
    <property type="entry name" value="DUF8040"/>
    <property type="match status" value="1"/>
</dbReference>
<dbReference type="RefSeq" id="XP_027064646.1">
    <property type="nucleotide sequence ID" value="XM_027208845.1"/>
</dbReference>
<reference evidence="11" key="2">
    <citation type="submission" date="2025-08" db="UniProtKB">
        <authorList>
            <consortium name="RefSeq"/>
        </authorList>
    </citation>
    <scope>IDENTIFICATION</scope>
    <source>
        <tissue evidence="11">Leaves</tissue>
    </source>
</reference>
<keyword evidence="7" id="KW-0539">Nucleus</keyword>
<evidence type="ECO:0000256" key="1">
    <source>
        <dbReference type="ARBA" id="ARBA00001968"/>
    </source>
</evidence>